<feature type="region of interest" description="Disordered" evidence="6">
    <location>
        <begin position="2288"/>
        <end position="2316"/>
    </location>
</feature>
<dbReference type="Pfam" id="PF08687">
    <property type="entry name" value="ASD2"/>
    <property type="match status" value="1"/>
</dbReference>
<evidence type="ECO:0000256" key="6">
    <source>
        <dbReference type="SAM" id="MobiDB-lite"/>
    </source>
</evidence>
<feature type="region of interest" description="Disordered" evidence="6">
    <location>
        <begin position="1575"/>
        <end position="1808"/>
    </location>
</feature>
<feature type="region of interest" description="Disordered" evidence="6">
    <location>
        <begin position="2545"/>
        <end position="2648"/>
    </location>
</feature>
<feature type="compositionally biased region" description="Polar residues" evidence="6">
    <location>
        <begin position="2677"/>
        <end position="2705"/>
    </location>
</feature>
<evidence type="ECO:0000313" key="8">
    <source>
        <dbReference type="Proteomes" id="UP000694843"/>
    </source>
</evidence>
<feature type="domain" description="ASD2" evidence="7">
    <location>
        <begin position="2639"/>
        <end position="2944"/>
    </location>
</feature>
<dbReference type="PANTHER" id="PTHR15012">
    <property type="entry name" value="APICAL PROTEIN/SHROOM-RELATED"/>
    <property type="match status" value="1"/>
</dbReference>
<feature type="region of interest" description="Disordered" evidence="6">
    <location>
        <begin position="1205"/>
        <end position="1228"/>
    </location>
</feature>
<feature type="region of interest" description="Disordered" evidence="6">
    <location>
        <begin position="2071"/>
        <end position="2142"/>
    </location>
</feature>
<sequence length="2955" mass="322626">MSVPSQESAGHRISDLRAVPQTTYKLELRKSESKTQSVYRKNSQKRRSPSFRTPCEREMLKSLRTKKSSLYSSTPELGPEAIGKPSTDGFSGRMNVRQLVKNFETVSSSINEPFSSDRLNVADFRNKAFASRLNPSATPSRSSSMRSSCLSNSFDTGFGSDLSTVDFENSVDFVNTGDVHSEVFESSTSLRLLPTTSSSLYNYHQDNPLYGSLPRIKPGARSRASITKYMADTSRFLLKRTLSVNNGEMYECIEFSDNGNCSRSTVDTPVCAEIIQGKPMVASRAEVVSVRRLVKGFATPVDKVALPDMDDSCQESQDASTSAAPSNGTYSARWVHLDDLSKDATGDDDASSVSSSTSTLTSRSSDRCKQKNGSKKREKRPERRDSGRFTSAAKLLRNLSRAPRNDSSTTSLNRSNPNYHSEGKGLKKKNAWASERELSSTSASNKERSHSFCDKADSKRRYSTQEDPNTNSTAAPDLRSTTLPCNAPHQTRGDSTALPDYISTGPMDRNSDRLGERDGKERRSIRKLTKDSGYETSPYSELSDYAHLDQLVSETAGLQAASAEDSDDDVTLAADSEPTSDVSPSSSPVASTPTLSRVNSREKSKTYTSVYNSPDELSSDPLNNPRTPTHGAALPITAASRTDFSGNPSDGSAFDETESQRNPVLRHPSLSSLANFADSLVATSGASQHSINRLSPEEHQPENSDQEYTVLPEAASCGLEPASSQSSLTQDEQGPPRPPLPAKKSALSSGSSLTRSTPNLDEGKHGSMVTKTLPMYSYLHNGSSHTPRNNSSSSKMTSGRYWEGGGQPDTPGREDYAHHLRSSSYQVLHSQQQQQQFSSAPSSSTYHTRQHSNPSTYPEADDRNSRLDPRQIASNYSSQYYGCDRSRYFSYDSIGPENGSQKYPNSWNVSEPDLSVSNSHPSQNYLYHSSSHNSYSSYSSPDHQSNRKNSSPSLNKSVNRSSSSSFHSSTASGSYHSQVQPPLPSSTAKNTSSPPPPPVRDASSLKYIKYGPGHEKFPSWPVPAGSASQVMNSCSDHENSSQNISESITGPQGSHRSKSWTEQSDYPKDTSGGYTRPHHKKQLTAAYQQQLKTVMEKCERIPPQVFESKLGDDLMSNPNCSLIDSFYPSNSSYYPLYDRDGNGIDDKDYNIPSPPERDSGPGLGEPNVSQLTAAQLEEYARHYDYSCTEMMGVTPFLDRLREESAGWEGASERDSGRGESESMTDSFRYSNGRESVTTVVTNSSSASSSETLKWHGSLSDISLISGHSRDIRAEQNIAHSSRVMAPQRHNSESVLYYGSEKSKKSMKTSVDHRGNSSNKIMRDSETGFPRASRDRWNREVERNNEVNNLKKFPSYSYSQPLSQINEAPAAESHENNSSLQAKSPTIDVSKPPSVAERINELERQSRNPVREPLQRYRDASEPRERTESRSTRELRRRDMSEPRKEYRDEIESETDNDQNNYPDLGYSTPDPDRLQKEVGHESVPDSTLENVSVDLLKDVVPYRTNSMSARVERSMSDQENIPVSNISTLEVDRTAPLKNFAYLDPKKQCKVPEPTLKNIQKQALMSFYVRKTSSSSLSEHGSPFGKPPAPLVSKNSFSSRGHVREDRSGLAGISLARLGRVPDSSDKDFPSRPPRKRSVNGRSDLDEHSARRESLETERSRSGSEAGGNNSSAQNGVTARSSSPDPAPVVPHLPADASLQEDAANLRSTAASRKPALPPTAFEDLPRPPERPPKKPTLRPHFPASPKDATSPSSFGSDDASKCGRPYYYRRPPAPDPPSSEGAGLVTEPSTSQCDSLSNEDVPNSKYMHSLHRIPGRNFSHPVNLSPCPSSLPNFSQHQQCNSAAPLSPTIRSFALQTSRSSTPELPPPPPLQQSELEVTGLPDEEPLPPPPSEISRSSSKICGPKTASETGSFDCPINFDGSSDPRLHDNLELNNLDSSESTLNPMHADYDHSLPKTPPILMCKRDSSEDCDNSKLETYHKDSYMAQKKDWSSGFEGRYRRTSSPSASPSRNIQTGNSITPNALEHSLTHHSSTKCLSTYNNNYAALSSSPMLSSSTMALSYPSNASSGSSSLSSSLSSSSSKSKSGSYLKHSASSTSSSSNSSAGSSSAGPRKPIFKSHIKPTTLDNENQVNNNDSGWAGHARQTSTIVDFTSEALRALRPNKKSEAAYYQPTPIRTLPSAVSTPALLQQATYRSQSASSNQGSSSSLASAHLDPPPKTSPDSSLRASLDSLHCARLPIGSRSRGALDGLPRTVSVNETLSNESSNRCASVVESLSRSTSVADSLCRRSSSAADTPSSLSRASSISESSAPSPTCVGLASTAVEGAVIARPATVTEESSVLQPSTVEQKICHERIEDASREYNGSGNLIDSPTTSLSNYYSTGNSPVPSSNSVLSSPPRTPPAVTELPNDSLVAGSTHSLPSISDDNDSSSQPSSPLLAPSELLLPEAAPSVCSEPGSTDVTDVQVDMVTIGYGRGRRREEVECELLSMEYVSRLGLDPRLQALLAPGPELKTTADYMAGVFKYEVRRDILASRSQHLVPLYENQDGQKHPQNFASGRLSSNNYPLLNGDSTRDSRVKEYEVSPPKLNSASSQSYTNLSSTSNRFSKNYFSPPSEESVSSLTNSNSYSNLNSPTRNSSFSANNSSANLSSANQVANFTSLSSPVRSSDSKFIYSSGRTQSSPEHTTNLSLSINDATGYQSPGACSTDEPKVPINARSPLPSDSAYFTSESKARLLTRMRSSPDEREKDARNSPTSPTTADSQALMQKKEELMQSIGRKLEILRAEEEAIKEEMRLNNELGLEVSQRVEIQAKPQEVEKFKLHVNEIDKITSLLLGLSGRLARAENALLLLSPQDGPELRRVLELKRDRLHEQLQEALVLKENIDRRAAQVDKCLMQYLNEAEFADYDHFSKMKAKLVMDAREIGDKITLGEEQMTALRGTFKSSEEAPFSNGC</sequence>
<feature type="compositionally biased region" description="Polar residues" evidence="6">
    <location>
        <begin position="2753"/>
        <end position="2764"/>
    </location>
</feature>
<feature type="compositionally biased region" description="Basic and acidic residues" evidence="6">
    <location>
        <begin position="1309"/>
        <end position="1336"/>
    </location>
</feature>
<feature type="compositionally biased region" description="Polar residues" evidence="6">
    <location>
        <begin position="405"/>
        <end position="419"/>
    </location>
</feature>
<reference evidence="9" key="1">
    <citation type="submission" date="2025-08" db="UniProtKB">
        <authorList>
            <consortium name="RefSeq"/>
        </authorList>
    </citation>
    <scope>IDENTIFICATION</scope>
    <source>
        <tissue evidence="9">Whole organism</tissue>
    </source>
</reference>
<feature type="compositionally biased region" description="Basic and acidic residues" evidence="6">
    <location>
        <begin position="1205"/>
        <end position="1220"/>
    </location>
</feature>
<name>A0A8B7N6B9_HYAAZ</name>
<keyword evidence="8" id="KW-1185">Reference proteome</keyword>
<feature type="compositionally biased region" description="Basic and acidic residues" evidence="6">
    <location>
        <begin position="1724"/>
        <end position="1733"/>
    </location>
</feature>
<keyword evidence="3" id="KW-0963">Cytoplasm</keyword>
<feature type="region of interest" description="Disordered" evidence="6">
    <location>
        <begin position="1881"/>
        <end position="1922"/>
    </location>
</feature>
<evidence type="ECO:0000256" key="1">
    <source>
        <dbReference type="ARBA" id="ARBA00004245"/>
    </source>
</evidence>
<feature type="compositionally biased region" description="Polar residues" evidence="6">
    <location>
        <begin position="639"/>
        <end position="650"/>
    </location>
</feature>
<feature type="compositionally biased region" description="Low complexity" evidence="6">
    <location>
        <begin position="2003"/>
        <end position="2012"/>
    </location>
</feature>
<comment type="similarity">
    <text evidence="2">Belongs to the shroom family.</text>
</comment>
<feature type="region of interest" description="Disordered" evidence="6">
    <location>
        <begin position="2662"/>
        <end position="2764"/>
    </location>
</feature>
<evidence type="ECO:0000256" key="3">
    <source>
        <dbReference type="ARBA" id="ARBA00022490"/>
    </source>
</evidence>
<feature type="region of interest" description="Disordered" evidence="6">
    <location>
        <begin position="1363"/>
        <end position="1486"/>
    </location>
</feature>
<feature type="compositionally biased region" description="Low complexity" evidence="6">
    <location>
        <begin position="2590"/>
        <end position="2605"/>
    </location>
</feature>
<organism evidence="8 9">
    <name type="scientific">Hyalella azteca</name>
    <name type="common">Amphipod</name>
    <dbReference type="NCBI Taxonomy" id="294128"/>
    <lineage>
        <taxon>Eukaryota</taxon>
        <taxon>Metazoa</taxon>
        <taxon>Ecdysozoa</taxon>
        <taxon>Arthropoda</taxon>
        <taxon>Crustacea</taxon>
        <taxon>Multicrustacea</taxon>
        <taxon>Malacostraca</taxon>
        <taxon>Eumalacostraca</taxon>
        <taxon>Peracarida</taxon>
        <taxon>Amphipoda</taxon>
        <taxon>Senticaudata</taxon>
        <taxon>Talitrida</taxon>
        <taxon>Talitroidea</taxon>
        <taxon>Hyalellidae</taxon>
        <taxon>Hyalella</taxon>
    </lineage>
</organism>
<dbReference type="GO" id="GO:0051015">
    <property type="term" value="F:actin filament binding"/>
    <property type="evidence" value="ECO:0007669"/>
    <property type="project" value="InterPro"/>
</dbReference>
<protein>
    <submittedName>
        <fullName evidence="9">Uncharacterized protein LOC108666958 isoform X1</fullName>
    </submittedName>
</protein>
<feature type="compositionally biased region" description="Low complexity" evidence="6">
    <location>
        <begin position="742"/>
        <end position="758"/>
    </location>
</feature>
<feature type="region of interest" description="Disordered" evidence="6">
    <location>
        <begin position="683"/>
        <end position="866"/>
    </location>
</feature>
<feature type="compositionally biased region" description="Basic and acidic residues" evidence="6">
    <location>
        <begin position="1470"/>
        <end position="1483"/>
    </location>
</feature>
<keyword evidence="4" id="KW-0206">Cytoskeleton</keyword>
<feature type="compositionally biased region" description="Polar residues" evidence="6">
    <location>
        <begin position="722"/>
        <end position="732"/>
    </location>
</feature>
<feature type="region of interest" description="Disordered" evidence="6">
    <location>
        <begin position="343"/>
        <end position="541"/>
    </location>
</feature>
<evidence type="ECO:0000256" key="2">
    <source>
        <dbReference type="ARBA" id="ARBA00006469"/>
    </source>
</evidence>
<keyword evidence="5" id="KW-0175">Coiled coil</keyword>
<feature type="compositionally biased region" description="Polar residues" evidence="6">
    <location>
        <begin position="683"/>
        <end position="693"/>
    </location>
</feature>
<comment type="subcellular location">
    <subcellularLocation>
        <location evidence="1">Cytoplasm</location>
        <location evidence="1">Cytoskeleton</location>
    </subcellularLocation>
</comment>
<feature type="compositionally biased region" description="Basic and acidic residues" evidence="6">
    <location>
        <begin position="1137"/>
        <end position="1159"/>
    </location>
</feature>
<feature type="compositionally biased region" description="Polar residues" evidence="6">
    <location>
        <begin position="912"/>
        <end position="921"/>
    </location>
</feature>
<evidence type="ECO:0000259" key="7">
    <source>
        <dbReference type="PROSITE" id="PS51307"/>
    </source>
</evidence>
<dbReference type="InterPro" id="IPR014799">
    <property type="entry name" value="ASD2_dom"/>
</dbReference>
<feature type="region of interest" description="Disordered" evidence="6">
    <location>
        <begin position="1857"/>
        <end position="1876"/>
    </location>
</feature>
<dbReference type="Proteomes" id="UP000694843">
    <property type="component" value="Unplaced"/>
</dbReference>
<dbReference type="PROSITE" id="PS51307">
    <property type="entry name" value="ASD2"/>
    <property type="match status" value="1"/>
</dbReference>
<feature type="compositionally biased region" description="Basic and acidic residues" evidence="6">
    <location>
        <begin position="1643"/>
        <end position="1662"/>
    </location>
</feature>
<dbReference type="GO" id="GO:0030864">
    <property type="term" value="C:cortical actin cytoskeleton"/>
    <property type="evidence" value="ECO:0007669"/>
    <property type="project" value="TreeGrafter"/>
</dbReference>
<dbReference type="GO" id="GO:0007015">
    <property type="term" value="P:actin filament organization"/>
    <property type="evidence" value="ECO:0007669"/>
    <property type="project" value="TreeGrafter"/>
</dbReference>
<dbReference type="KEGG" id="hazt:108666958"/>
<feature type="region of interest" description="Disordered" evidence="6">
    <location>
        <begin position="557"/>
        <end position="670"/>
    </location>
</feature>
<feature type="compositionally biased region" description="Polar residues" evidence="6">
    <location>
        <begin position="2364"/>
        <end position="2385"/>
    </location>
</feature>
<feature type="region of interest" description="Disordered" evidence="6">
    <location>
        <begin position="307"/>
        <end position="328"/>
    </location>
</feature>
<evidence type="ECO:0000256" key="4">
    <source>
        <dbReference type="ARBA" id="ARBA00023212"/>
    </source>
</evidence>
<feature type="compositionally biased region" description="Polar residues" evidence="6">
    <location>
        <begin position="2126"/>
        <end position="2138"/>
    </location>
</feature>
<feature type="region of interest" description="Disordered" evidence="6">
    <location>
        <begin position="2194"/>
        <end position="2228"/>
    </location>
</feature>
<evidence type="ECO:0000313" key="9">
    <source>
        <dbReference type="RefSeq" id="XP_018009422.1"/>
    </source>
</evidence>
<dbReference type="Gene3D" id="6.10.250.3120">
    <property type="match status" value="1"/>
</dbReference>
<dbReference type="GO" id="GO:0016324">
    <property type="term" value="C:apical plasma membrane"/>
    <property type="evidence" value="ECO:0007669"/>
    <property type="project" value="TreeGrafter"/>
</dbReference>
<feature type="compositionally biased region" description="Polar residues" evidence="6">
    <location>
        <begin position="465"/>
        <end position="484"/>
    </location>
</feature>
<proteinExistence type="inferred from homology"/>
<dbReference type="PANTHER" id="PTHR15012:SF32">
    <property type="entry name" value="PROTEIN SHROOM"/>
    <property type="match status" value="1"/>
</dbReference>
<feature type="region of interest" description="Disordered" evidence="6">
    <location>
        <begin position="1137"/>
        <end position="1167"/>
    </location>
</feature>
<feature type="compositionally biased region" description="Polar residues" evidence="6">
    <location>
        <begin position="1788"/>
        <end position="1802"/>
    </location>
</feature>
<feature type="compositionally biased region" description="Low complexity" evidence="6">
    <location>
        <begin position="2197"/>
        <end position="2213"/>
    </location>
</feature>
<dbReference type="GO" id="GO:0005912">
    <property type="term" value="C:adherens junction"/>
    <property type="evidence" value="ECO:0007669"/>
    <property type="project" value="TreeGrafter"/>
</dbReference>
<feature type="coiled-coil region" evidence="5">
    <location>
        <begin position="2767"/>
        <end position="2804"/>
    </location>
</feature>
<feature type="compositionally biased region" description="Basic and acidic residues" evidence="6">
    <location>
        <begin position="1397"/>
        <end position="1449"/>
    </location>
</feature>
<feature type="compositionally biased region" description="Polar residues" evidence="6">
    <location>
        <begin position="314"/>
        <end position="328"/>
    </location>
</feature>
<feature type="region of interest" description="Disordered" evidence="6">
    <location>
        <begin position="2359"/>
        <end position="2440"/>
    </location>
</feature>
<feature type="compositionally biased region" description="Low complexity" evidence="6">
    <location>
        <begin position="351"/>
        <end position="363"/>
    </location>
</feature>
<feature type="compositionally biased region" description="Polar residues" evidence="6">
    <location>
        <begin position="1026"/>
        <end position="1064"/>
    </location>
</feature>
<feature type="compositionally biased region" description="Low complexity" evidence="6">
    <location>
        <begin position="950"/>
        <end position="978"/>
    </location>
</feature>
<feature type="compositionally biased region" description="Basic and acidic residues" evidence="6">
    <location>
        <begin position="509"/>
        <end position="533"/>
    </location>
</feature>
<dbReference type="InterPro" id="IPR027685">
    <property type="entry name" value="Shroom_fam"/>
</dbReference>
<feature type="compositionally biased region" description="Polar residues" evidence="6">
    <location>
        <begin position="2552"/>
        <end position="2567"/>
    </location>
</feature>
<feature type="compositionally biased region" description="Low complexity" evidence="6">
    <location>
        <begin position="1663"/>
        <end position="1673"/>
    </location>
</feature>
<feature type="region of interest" description="Disordered" evidence="6">
    <location>
        <begin position="70"/>
        <end position="89"/>
    </location>
</feature>
<feature type="compositionally biased region" description="Low complexity" evidence="6">
    <location>
        <begin position="2071"/>
        <end position="2111"/>
    </location>
</feature>
<dbReference type="OMA" id="PIRQQIG"/>
<feature type="region of interest" description="Disordered" evidence="6">
    <location>
        <begin position="1995"/>
        <end position="2021"/>
    </location>
</feature>
<feature type="compositionally biased region" description="Basic and acidic residues" evidence="6">
    <location>
        <begin position="2573"/>
        <end position="2583"/>
    </location>
</feature>
<evidence type="ECO:0000256" key="5">
    <source>
        <dbReference type="SAM" id="Coils"/>
    </source>
</evidence>
<accession>A0A8B7N6B9</accession>
<feature type="region of interest" description="Disordered" evidence="6">
    <location>
        <begin position="912"/>
        <end position="1004"/>
    </location>
</feature>
<feature type="compositionally biased region" description="Polar residues" evidence="6">
    <location>
        <begin position="1674"/>
        <end position="1684"/>
    </location>
</feature>
<dbReference type="OrthoDB" id="6373583at2759"/>
<feature type="region of interest" description="Disordered" evidence="6">
    <location>
        <begin position="27"/>
        <end position="52"/>
    </location>
</feature>
<dbReference type="GeneID" id="108666958"/>
<feature type="compositionally biased region" description="Low complexity" evidence="6">
    <location>
        <begin position="2386"/>
        <end position="2399"/>
    </location>
</feature>
<feature type="compositionally biased region" description="Basic and acidic residues" evidence="6">
    <location>
        <begin position="445"/>
        <end position="464"/>
    </location>
</feature>
<dbReference type="GO" id="GO:0043296">
    <property type="term" value="C:apical junction complex"/>
    <property type="evidence" value="ECO:0007669"/>
    <property type="project" value="TreeGrafter"/>
</dbReference>
<feature type="compositionally biased region" description="Low complexity" evidence="6">
    <location>
        <begin position="576"/>
        <end position="596"/>
    </location>
</feature>
<dbReference type="GO" id="GO:0000902">
    <property type="term" value="P:cell morphogenesis"/>
    <property type="evidence" value="ECO:0007669"/>
    <property type="project" value="TreeGrafter"/>
</dbReference>
<feature type="compositionally biased region" description="Polar residues" evidence="6">
    <location>
        <begin position="845"/>
        <end position="856"/>
    </location>
</feature>
<feature type="compositionally biased region" description="Low complexity" evidence="6">
    <location>
        <begin position="2615"/>
        <end position="2648"/>
    </location>
</feature>
<gene>
    <name evidence="9" type="primary">LOC108666958</name>
</gene>
<feature type="compositionally biased region" description="Basic and acidic residues" evidence="6">
    <location>
        <begin position="2742"/>
        <end position="2752"/>
    </location>
</feature>
<dbReference type="RefSeq" id="XP_018009422.1">
    <property type="nucleotide sequence ID" value="XM_018153933.2"/>
</dbReference>
<feature type="compositionally biased region" description="Low complexity" evidence="6">
    <location>
        <begin position="822"/>
        <end position="844"/>
    </location>
</feature>
<feature type="region of interest" description="Disordered" evidence="6">
    <location>
        <begin position="1020"/>
        <end position="1079"/>
    </location>
</feature>
<feature type="region of interest" description="Disordered" evidence="6">
    <location>
        <begin position="1303"/>
        <end position="1336"/>
    </location>
</feature>
<feature type="compositionally biased region" description="Low complexity" evidence="6">
    <location>
        <begin position="2289"/>
        <end position="2315"/>
    </location>
</feature>
<feature type="compositionally biased region" description="Low complexity" evidence="6">
    <location>
        <begin position="2421"/>
        <end position="2440"/>
    </location>
</feature>
<feature type="compositionally biased region" description="Low complexity" evidence="6">
    <location>
        <begin position="922"/>
        <end position="943"/>
    </location>
</feature>
<feature type="compositionally biased region" description="Polar residues" evidence="6">
    <location>
        <begin position="606"/>
        <end position="627"/>
    </location>
</feature>